<evidence type="ECO:0000313" key="1">
    <source>
        <dbReference type="EMBL" id="CAA7600750.1"/>
    </source>
</evidence>
<keyword evidence="2" id="KW-0413">Isomerase</keyword>
<keyword evidence="3" id="KW-1185">Reference proteome</keyword>
<evidence type="ECO:0000313" key="3">
    <source>
        <dbReference type="Proteomes" id="UP001071230"/>
    </source>
</evidence>
<dbReference type="Gene3D" id="3.40.50.1360">
    <property type="match status" value="1"/>
</dbReference>
<dbReference type="KEGG" id="aacx:DEACI_1403"/>
<accession>A0A8S0X4F7</accession>
<name>A0A8S0X4F7_9FIRM</name>
<dbReference type="PANTHER" id="PTHR42892">
    <property type="entry name" value="GLUCOSAMINE-6-PHOSPHATE DEAMINASE-LIKE PROTEIN BT_0258-RELATED"/>
    <property type="match status" value="1"/>
</dbReference>
<dbReference type="EMBL" id="CDGJ01000075">
    <property type="protein sequence ID" value="CEJ07990.1"/>
    <property type="molecule type" value="Genomic_DNA"/>
</dbReference>
<dbReference type="RefSeq" id="WP_240984374.1">
    <property type="nucleotide sequence ID" value="NZ_CDGJ01000075.1"/>
</dbReference>
<gene>
    <name evidence="1" type="ORF">DEACI_1403</name>
    <name evidence="2" type="ORF">DEACI_2465</name>
</gene>
<dbReference type="AlphaFoldDB" id="A0A8S0X4F7"/>
<proteinExistence type="predicted"/>
<organism evidence="1">
    <name type="scientific">Acididesulfobacillus acetoxydans</name>
    <dbReference type="NCBI Taxonomy" id="1561005"/>
    <lineage>
        <taxon>Bacteria</taxon>
        <taxon>Bacillati</taxon>
        <taxon>Bacillota</taxon>
        <taxon>Clostridia</taxon>
        <taxon>Eubacteriales</taxon>
        <taxon>Peptococcaceae</taxon>
        <taxon>Acididesulfobacillus</taxon>
    </lineage>
</organism>
<evidence type="ECO:0000313" key="2">
    <source>
        <dbReference type="EMBL" id="CEJ07990.1"/>
    </source>
</evidence>
<dbReference type="PANTHER" id="PTHR42892:SF1">
    <property type="entry name" value="GLUCOSAMINE-6-PHOSPHATE ISOMERASE"/>
    <property type="match status" value="1"/>
</dbReference>
<sequence length="271" mass="30915">MKKNYFDYSKEELLDDPRIRLCVLEDDRAVFLSMADEMEKIITENNHAGKRTVLICPVGPVGQYPYFVNAVNGKSISLKNVWFINMDEYLGENREWIDSCDKLSFRGFMEREVYSKIKEELLMPREQRIFPDPKQISYVPELIEKLGGVDAVFGGIGITGHVAFNEPSDKLTPEEFLQLGTRTLEISPETRTVNGISDLNGAVEAMPRYCVTIGMKEIFSAKRIRLACFRSWHRAVVRKACYGEPSPSFPVTLLQSHQDIKLFITDFVAGL</sequence>
<reference evidence="1" key="2">
    <citation type="submission" date="2020-01" db="EMBL/GenBank/DDBJ databases">
        <authorList>
            <person name="Hornung B."/>
        </authorList>
    </citation>
    <scope>NUCLEOTIDE SEQUENCE</scope>
    <source>
        <strain evidence="1">PacBioINE</strain>
    </source>
</reference>
<dbReference type="InterPro" id="IPR037171">
    <property type="entry name" value="NagB/RpiA_transferase-like"/>
</dbReference>
<dbReference type="Proteomes" id="UP001071230">
    <property type="component" value="Unassembled WGS sequence"/>
</dbReference>
<dbReference type="InterPro" id="IPR052960">
    <property type="entry name" value="GlcN6P_deaminase-like"/>
</dbReference>
<dbReference type="EMBL" id="LR746496">
    <property type="protein sequence ID" value="CAA7600750.1"/>
    <property type="molecule type" value="Genomic_DNA"/>
</dbReference>
<reference evidence="2" key="1">
    <citation type="submission" date="2014-11" db="EMBL/GenBank/DDBJ databases">
        <authorList>
            <person name="Hornung B.V."/>
        </authorList>
    </citation>
    <scope>NUCLEOTIDE SEQUENCE</scope>
    <source>
        <strain evidence="2">INE</strain>
    </source>
</reference>
<dbReference type="Proteomes" id="UP000836597">
    <property type="component" value="Chromosome"/>
</dbReference>
<dbReference type="GO" id="GO:0016853">
    <property type="term" value="F:isomerase activity"/>
    <property type="evidence" value="ECO:0007669"/>
    <property type="project" value="UniProtKB-KW"/>
</dbReference>
<dbReference type="SUPFAM" id="SSF100950">
    <property type="entry name" value="NagB/RpiA/CoA transferase-like"/>
    <property type="match status" value="1"/>
</dbReference>
<protein>
    <submittedName>
        <fullName evidence="2">Glucosamine-6-phosphate isomerase/6-phosphogluconolactonase</fullName>
    </submittedName>
</protein>